<keyword evidence="3" id="KW-0067">ATP-binding</keyword>
<dbReference type="RefSeq" id="WP_239127716.1">
    <property type="nucleotide sequence ID" value="NZ_BONE01000164.1"/>
</dbReference>
<evidence type="ECO:0000256" key="2">
    <source>
        <dbReference type="ARBA" id="ARBA00022741"/>
    </source>
</evidence>
<comment type="caution">
    <text evidence="5">The sequence shown here is derived from an EMBL/GenBank/DDBJ whole genome shotgun (WGS) entry which is preliminary data.</text>
</comment>
<evidence type="ECO:0000256" key="1">
    <source>
        <dbReference type="ARBA" id="ARBA00022448"/>
    </source>
</evidence>
<dbReference type="PANTHER" id="PTHR42939">
    <property type="entry name" value="ABC TRANSPORTER ATP-BINDING PROTEIN ALBC-RELATED"/>
    <property type="match status" value="1"/>
</dbReference>
<dbReference type="CDD" id="cd03230">
    <property type="entry name" value="ABC_DR_subfamily_A"/>
    <property type="match status" value="1"/>
</dbReference>
<dbReference type="InterPro" id="IPR051782">
    <property type="entry name" value="ABC_Transporter_VariousFunc"/>
</dbReference>
<keyword evidence="6" id="KW-1185">Reference proteome</keyword>
<proteinExistence type="predicted"/>
<keyword evidence="1" id="KW-0813">Transport</keyword>
<evidence type="ECO:0000256" key="3">
    <source>
        <dbReference type="ARBA" id="ARBA00022840"/>
    </source>
</evidence>
<evidence type="ECO:0000313" key="6">
    <source>
        <dbReference type="Proteomes" id="UP000604117"/>
    </source>
</evidence>
<dbReference type="PROSITE" id="PS50893">
    <property type="entry name" value="ABC_TRANSPORTER_2"/>
    <property type="match status" value="1"/>
</dbReference>
<evidence type="ECO:0000313" key="5">
    <source>
        <dbReference type="EMBL" id="GIF78574.1"/>
    </source>
</evidence>
<feature type="domain" description="ABC transporter" evidence="4">
    <location>
        <begin position="4"/>
        <end position="172"/>
    </location>
</feature>
<dbReference type="InterPro" id="IPR027417">
    <property type="entry name" value="P-loop_NTPase"/>
</dbReference>
<dbReference type="SMART" id="SM00382">
    <property type="entry name" value="AAA"/>
    <property type="match status" value="1"/>
</dbReference>
<dbReference type="PANTHER" id="PTHR42939:SF1">
    <property type="entry name" value="ABC TRANSPORTER ATP-BINDING PROTEIN ALBC-RELATED"/>
    <property type="match status" value="1"/>
</dbReference>
<dbReference type="SUPFAM" id="SSF52540">
    <property type="entry name" value="P-loop containing nucleoside triphosphate hydrolases"/>
    <property type="match status" value="1"/>
</dbReference>
<reference evidence="5 6" key="1">
    <citation type="submission" date="2021-01" db="EMBL/GenBank/DDBJ databases">
        <title>Whole genome shotgun sequence of Asanoa siamensis NBRC 107932.</title>
        <authorList>
            <person name="Komaki H."/>
            <person name="Tamura T."/>
        </authorList>
    </citation>
    <scope>NUCLEOTIDE SEQUENCE [LARGE SCALE GENOMIC DNA]</scope>
    <source>
        <strain evidence="5 6">NBRC 107932</strain>
    </source>
</reference>
<dbReference type="Pfam" id="PF00005">
    <property type="entry name" value="ABC_tran"/>
    <property type="match status" value="1"/>
</dbReference>
<name>A0ABQ4D4U8_9ACTN</name>
<dbReference type="InterPro" id="IPR003439">
    <property type="entry name" value="ABC_transporter-like_ATP-bd"/>
</dbReference>
<protein>
    <recommendedName>
        <fullName evidence="4">ABC transporter domain-containing protein</fullName>
    </recommendedName>
</protein>
<gene>
    <name evidence="5" type="ORF">Asi02nite_80920</name>
</gene>
<dbReference type="Gene3D" id="3.40.50.300">
    <property type="entry name" value="P-loop containing nucleotide triphosphate hydrolases"/>
    <property type="match status" value="1"/>
</dbReference>
<keyword evidence="2" id="KW-0547">Nucleotide-binding</keyword>
<dbReference type="Proteomes" id="UP000604117">
    <property type="component" value="Unassembled WGS sequence"/>
</dbReference>
<dbReference type="InterPro" id="IPR003593">
    <property type="entry name" value="AAA+_ATPase"/>
</dbReference>
<organism evidence="5 6">
    <name type="scientific">Asanoa siamensis</name>
    <dbReference type="NCBI Taxonomy" id="926357"/>
    <lineage>
        <taxon>Bacteria</taxon>
        <taxon>Bacillati</taxon>
        <taxon>Actinomycetota</taxon>
        <taxon>Actinomycetes</taxon>
        <taxon>Micromonosporales</taxon>
        <taxon>Micromonosporaceae</taxon>
        <taxon>Asanoa</taxon>
    </lineage>
</organism>
<accession>A0ABQ4D4U8</accession>
<dbReference type="EMBL" id="BONE01000164">
    <property type="protein sequence ID" value="GIF78574.1"/>
    <property type="molecule type" value="Genomic_DNA"/>
</dbReference>
<sequence length="173" mass="18514">MNALETAGLGKRYGRAWALRDCSLAVPPGRVAALVGPNGAGKSTLLHAVMGLLTPTSGEARIFGVPPHTADVLSQVAFVAQDKPLYDTFRVAELLRMGRALNRAWDGDFAISRLDSLGIPLRRRAGKLSGGQQAQLALTLAMAKRPRLLLLDEPLANLDPLARLEMMGHLKAT</sequence>
<evidence type="ECO:0000259" key="4">
    <source>
        <dbReference type="PROSITE" id="PS50893"/>
    </source>
</evidence>